<evidence type="ECO:0000256" key="3">
    <source>
        <dbReference type="ARBA" id="ARBA00005638"/>
    </source>
</evidence>
<dbReference type="Proteomes" id="UP000279275">
    <property type="component" value="Unassembled WGS sequence"/>
</dbReference>
<dbReference type="Gene3D" id="3.30.160.40">
    <property type="entry name" value="Porphobilinogen deaminase, C-terminal domain"/>
    <property type="match status" value="1"/>
</dbReference>
<dbReference type="SUPFAM" id="SSF54782">
    <property type="entry name" value="Porphobilinogen deaminase (hydroxymethylbilane synthase), C-terminal domain"/>
    <property type="match status" value="1"/>
</dbReference>
<dbReference type="InterPro" id="IPR036803">
    <property type="entry name" value="Porphobilinogen_deaminase_C_sf"/>
</dbReference>
<comment type="miscellaneous">
    <text evidence="8">The porphobilinogen subunits are added to the dipyrromethane group.</text>
</comment>
<evidence type="ECO:0000256" key="2">
    <source>
        <dbReference type="ARBA" id="ARBA00004735"/>
    </source>
</evidence>
<dbReference type="HAMAP" id="MF_00260">
    <property type="entry name" value="Porphobil_deam"/>
    <property type="match status" value="1"/>
</dbReference>
<keyword evidence="5 8" id="KW-0808">Transferase</keyword>
<dbReference type="PIRSF" id="PIRSF001438">
    <property type="entry name" value="4pyrrol_synth_OHMeBilane_synth"/>
    <property type="match status" value="1"/>
</dbReference>
<protein>
    <recommendedName>
        <fullName evidence="8">Porphobilinogen deaminase</fullName>
        <shortName evidence="8">PBG</shortName>
        <ecNumber evidence="8">2.5.1.61</ecNumber>
    </recommendedName>
    <alternativeName>
        <fullName evidence="8">Hydroxymethylbilane synthase</fullName>
        <shortName evidence="8">HMBS</shortName>
    </alternativeName>
    <alternativeName>
        <fullName evidence="8">Pre-uroporphyrinogen synthase</fullName>
    </alternativeName>
</protein>
<dbReference type="GO" id="GO:0004418">
    <property type="term" value="F:hydroxymethylbilane synthase activity"/>
    <property type="evidence" value="ECO:0007669"/>
    <property type="project" value="UniProtKB-UniRule"/>
</dbReference>
<evidence type="ECO:0000256" key="6">
    <source>
        <dbReference type="ARBA" id="ARBA00023244"/>
    </source>
</evidence>
<dbReference type="InterPro" id="IPR022417">
    <property type="entry name" value="Porphobilin_deaminase_N"/>
</dbReference>
<dbReference type="GO" id="GO:0006782">
    <property type="term" value="P:protoporphyrinogen IX biosynthetic process"/>
    <property type="evidence" value="ECO:0007669"/>
    <property type="project" value="UniProtKB-UniRule"/>
</dbReference>
<dbReference type="EMBL" id="RFFH01000008">
    <property type="protein sequence ID" value="RMI30859.1"/>
    <property type="molecule type" value="Genomic_DNA"/>
</dbReference>
<evidence type="ECO:0000259" key="11">
    <source>
        <dbReference type="Pfam" id="PF03900"/>
    </source>
</evidence>
<evidence type="ECO:0000313" key="13">
    <source>
        <dbReference type="Proteomes" id="UP000279275"/>
    </source>
</evidence>
<dbReference type="SUPFAM" id="SSF53850">
    <property type="entry name" value="Periplasmic binding protein-like II"/>
    <property type="match status" value="1"/>
</dbReference>
<keyword evidence="13" id="KW-1185">Reference proteome</keyword>
<feature type="domain" description="Porphobilinogen deaminase C-terminal" evidence="11">
    <location>
        <begin position="248"/>
        <end position="324"/>
    </location>
</feature>
<evidence type="ECO:0000313" key="12">
    <source>
        <dbReference type="EMBL" id="RMI30859.1"/>
    </source>
</evidence>
<comment type="cofactor">
    <cofactor evidence="8">
        <name>dipyrromethane</name>
        <dbReference type="ChEBI" id="CHEBI:60342"/>
    </cofactor>
    <text evidence="8">Binds 1 dipyrromethane group covalently.</text>
</comment>
<accession>A0A3M2KZF5</accession>
<evidence type="ECO:0000259" key="10">
    <source>
        <dbReference type="Pfam" id="PF01379"/>
    </source>
</evidence>
<evidence type="ECO:0000256" key="4">
    <source>
        <dbReference type="ARBA" id="ARBA00011245"/>
    </source>
</evidence>
<dbReference type="PANTHER" id="PTHR11557:SF0">
    <property type="entry name" value="PORPHOBILINOGEN DEAMINASE"/>
    <property type="match status" value="1"/>
</dbReference>
<evidence type="ECO:0000256" key="8">
    <source>
        <dbReference type="HAMAP-Rule" id="MF_00260"/>
    </source>
</evidence>
<dbReference type="NCBIfam" id="TIGR00212">
    <property type="entry name" value="hemC"/>
    <property type="match status" value="1"/>
</dbReference>
<dbReference type="Gene3D" id="3.40.190.10">
    <property type="entry name" value="Periplasmic binding protein-like II"/>
    <property type="match status" value="2"/>
</dbReference>
<keyword evidence="6 8" id="KW-0627">Porphyrin biosynthesis</keyword>
<dbReference type="InterPro" id="IPR000860">
    <property type="entry name" value="HemC"/>
</dbReference>
<evidence type="ECO:0000256" key="9">
    <source>
        <dbReference type="SAM" id="MobiDB-lite"/>
    </source>
</evidence>
<dbReference type="Pfam" id="PF03900">
    <property type="entry name" value="Porphobil_deamC"/>
    <property type="match status" value="1"/>
</dbReference>
<comment type="pathway">
    <text evidence="2">Porphyrin-containing compound metabolism; protoporphyrin-IX biosynthesis; coproporphyrinogen-III from 5-aminolevulinate: step 2/4.</text>
</comment>
<comment type="function">
    <text evidence="1 8">Tetrapolymerization of the monopyrrole PBG into the hydroxymethylbilane pre-uroporphyrinogen in several discrete steps.</text>
</comment>
<evidence type="ECO:0000256" key="7">
    <source>
        <dbReference type="ARBA" id="ARBA00048169"/>
    </source>
</evidence>
<comment type="caution">
    <text evidence="12">The sequence shown here is derived from an EMBL/GenBank/DDBJ whole genome shotgun (WGS) entry which is preliminary data.</text>
</comment>
<dbReference type="OrthoDB" id="9810298at2"/>
<dbReference type="FunFam" id="3.30.160.40:FF:000001">
    <property type="entry name" value="Porphobilinogen deaminase"/>
    <property type="match status" value="1"/>
</dbReference>
<feature type="modified residue" description="S-(dipyrrolylmethanemethyl)cysteine" evidence="8">
    <location>
        <position position="262"/>
    </location>
</feature>
<sequence length="363" mass="37247">MTESIVSDSVLTFSAGDGGEHPSGTAAVPWRIGTRGSLLALTQSGTVRDALIANGQPAELVIVKTAGDQSSDPVQQIGVGVFTSALRDELAAGTIDIAVHSYKDLPTAPDPRFTIAAIPPREDPRDALVARDGLVLGELPAGSKVGTSAPRRVAQLRALGLGLDLVPLRGNLDTRLRKVTDGELDAVVVARAGLARIDRLGAVTEALEPVQMLPAPAQGALAVECRSDDTAMVEILSALDDAGTRAAIVAERALLAELEAGCTAPIGALAEVVESLDDNGRIVEELSLRGCAAAIDGSDVIRASVVGPLTAAEELGRSLARELLELGARDLLTTPPDVGGPAQEAAAPTPADLTNSSPMENDK</sequence>
<dbReference type="InterPro" id="IPR022419">
    <property type="entry name" value="Porphobilin_deaminase_cofac_BS"/>
</dbReference>
<dbReference type="Pfam" id="PF01379">
    <property type="entry name" value="Porphobil_deam"/>
    <property type="match status" value="1"/>
</dbReference>
<comment type="subunit">
    <text evidence="4 8">Monomer.</text>
</comment>
<comment type="similarity">
    <text evidence="3 8">Belongs to the HMBS family.</text>
</comment>
<dbReference type="EC" id="2.5.1.61" evidence="8"/>
<proteinExistence type="inferred from homology"/>
<feature type="region of interest" description="Disordered" evidence="9">
    <location>
        <begin position="332"/>
        <end position="363"/>
    </location>
</feature>
<dbReference type="PANTHER" id="PTHR11557">
    <property type="entry name" value="PORPHOBILINOGEN DEAMINASE"/>
    <property type="match status" value="1"/>
</dbReference>
<evidence type="ECO:0000256" key="5">
    <source>
        <dbReference type="ARBA" id="ARBA00022679"/>
    </source>
</evidence>
<dbReference type="GO" id="GO:0005737">
    <property type="term" value="C:cytoplasm"/>
    <property type="evidence" value="ECO:0007669"/>
    <property type="project" value="UniProtKB-UniRule"/>
</dbReference>
<comment type="catalytic activity">
    <reaction evidence="7 8">
        <text>4 porphobilinogen + H2O = hydroxymethylbilane + 4 NH4(+)</text>
        <dbReference type="Rhea" id="RHEA:13185"/>
        <dbReference type="ChEBI" id="CHEBI:15377"/>
        <dbReference type="ChEBI" id="CHEBI:28938"/>
        <dbReference type="ChEBI" id="CHEBI:57845"/>
        <dbReference type="ChEBI" id="CHEBI:58126"/>
        <dbReference type="EC" id="2.5.1.61"/>
    </reaction>
</comment>
<dbReference type="PROSITE" id="PS00533">
    <property type="entry name" value="PORPHOBILINOGEN_DEAM"/>
    <property type="match status" value="1"/>
</dbReference>
<gene>
    <name evidence="8" type="primary">hemC</name>
    <name evidence="12" type="ORF">EBN03_19625</name>
</gene>
<reference evidence="12 13" key="1">
    <citation type="submission" date="2018-10" db="EMBL/GenBank/DDBJ databases">
        <title>Isolation from cow dung.</title>
        <authorList>
            <person name="Ling L."/>
        </authorList>
    </citation>
    <scope>NUCLEOTIDE SEQUENCE [LARGE SCALE GENOMIC DNA]</scope>
    <source>
        <strain evidence="12 13">NEAU-LL90</strain>
    </source>
</reference>
<dbReference type="AlphaFoldDB" id="A0A3M2KZF5"/>
<organism evidence="12 13">
    <name type="scientific">Nocardia stercoris</name>
    <dbReference type="NCBI Taxonomy" id="2483361"/>
    <lineage>
        <taxon>Bacteria</taxon>
        <taxon>Bacillati</taxon>
        <taxon>Actinomycetota</taxon>
        <taxon>Actinomycetes</taxon>
        <taxon>Mycobacteriales</taxon>
        <taxon>Nocardiaceae</taxon>
        <taxon>Nocardia</taxon>
    </lineage>
</organism>
<feature type="domain" description="Porphobilinogen deaminase N-terminal" evidence="10">
    <location>
        <begin position="31"/>
        <end position="233"/>
    </location>
</feature>
<dbReference type="FunFam" id="3.40.190.10:FF:000005">
    <property type="entry name" value="Porphobilinogen deaminase"/>
    <property type="match status" value="1"/>
</dbReference>
<dbReference type="PRINTS" id="PR00151">
    <property type="entry name" value="PORPHBDMNASE"/>
</dbReference>
<feature type="compositionally biased region" description="Polar residues" evidence="9">
    <location>
        <begin position="352"/>
        <end position="363"/>
    </location>
</feature>
<dbReference type="InterPro" id="IPR022418">
    <property type="entry name" value="Porphobilinogen_deaminase_C"/>
</dbReference>
<name>A0A3M2KZF5_9NOCA</name>
<evidence type="ECO:0000256" key="1">
    <source>
        <dbReference type="ARBA" id="ARBA00002869"/>
    </source>
</evidence>